<dbReference type="GO" id="GO:0005886">
    <property type="term" value="C:plasma membrane"/>
    <property type="evidence" value="ECO:0007669"/>
    <property type="project" value="TreeGrafter"/>
</dbReference>
<evidence type="ECO:0000259" key="1">
    <source>
        <dbReference type="PROSITE" id="PS50887"/>
    </source>
</evidence>
<dbReference type="PROSITE" id="PS50887">
    <property type="entry name" value="GGDEF"/>
    <property type="match status" value="1"/>
</dbReference>
<gene>
    <name evidence="2" type="ORF">SDC9_186398</name>
</gene>
<protein>
    <recommendedName>
        <fullName evidence="1">GGDEF domain-containing protein</fullName>
    </recommendedName>
</protein>
<sequence>MFRSFRFGGDEFCAILQTRSLEDAASVCHQIQSDFIQVVEADAGPIPSGISIGLTACDPGEDPQTLMNRADAALYRAKRVQRGGVSLWGPELEQAE</sequence>
<name>A0A645HU20_9ZZZZ</name>
<dbReference type="CDD" id="cd01949">
    <property type="entry name" value="GGDEF"/>
    <property type="match status" value="1"/>
</dbReference>
<dbReference type="EMBL" id="VSSQ01094363">
    <property type="protein sequence ID" value="MPN38873.1"/>
    <property type="molecule type" value="Genomic_DNA"/>
</dbReference>
<dbReference type="GO" id="GO:0052621">
    <property type="term" value="F:diguanylate cyclase activity"/>
    <property type="evidence" value="ECO:0007669"/>
    <property type="project" value="TreeGrafter"/>
</dbReference>
<organism evidence="2">
    <name type="scientific">bioreactor metagenome</name>
    <dbReference type="NCBI Taxonomy" id="1076179"/>
    <lineage>
        <taxon>unclassified sequences</taxon>
        <taxon>metagenomes</taxon>
        <taxon>ecological metagenomes</taxon>
    </lineage>
</organism>
<dbReference type="InterPro" id="IPR043128">
    <property type="entry name" value="Rev_trsase/Diguanyl_cyclase"/>
</dbReference>
<dbReference type="SUPFAM" id="SSF55073">
    <property type="entry name" value="Nucleotide cyclase"/>
    <property type="match status" value="1"/>
</dbReference>
<evidence type="ECO:0000313" key="2">
    <source>
        <dbReference type="EMBL" id="MPN38873.1"/>
    </source>
</evidence>
<reference evidence="2" key="1">
    <citation type="submission" date="2019-08" db="EMBL/GenBank/DDBJ databases">
        <authorList>
            <person name="Kucharzyk K."/>
            <person name="Murdoch R.W."/>
            <person name="Higgins S."/>
            <person name="Loffler F."/>
        </authorList>
    </citation>
    <scope>NUCLEOTIDE SEQUENCE</scope>
</reference>
<dbReference type="GO" id="GO:1902201">
    <property type="term" value="P:negative regulation of bacterial-type flagellum-dependent cell motility"/>
    <property type="evidence" value="ECO:0007669"/>
    <property type="project" value="TreeGrafter"/>
</dbReference>
<feature type="domain" description="GGDEF" evidence="1">
    <location>
        <begin position="1"/>
        <end position="90"/>
    </location>
</feature>
<dbReference type="Gene3D" id="3.30.70.270">
    <property type="match status" value="1"/>
</dbReference>
<dbReference type="PANTHER" id="PTHR45138">
    <property type="entry name" value="REGULATORY COMPONENTS OF SENSORY TRANSDUCTION SYSTEM"/>
    <property type="match status" value="1"/>
</dbReference>
<accession>A0A645HU20</accession>
<dbReference type="InterPro" id="IPR029787">
    <property type="entry name" value="Nucleotide_cyclase"/>
</dbReference>
<dbReference type="AlphaFoldDB" id="A0A645HU20"/>
<dbReference type="NCBIfam" id="TIGR00254">
    <property type="entry name" value="GGDEF"/>
    <property type="match status" value="1"/>
</dbReference>
<comment type="caution">
    <text evidence="2">The sequence shown here is derived from an EMBL/GenBank/DDBJ whole genome shotgun (WGS) entry which is preliminary data.</text>
</comment>
<dbReference type="PANTHER" id="PTHR45138:SF24">
    <property type="entry name" value="DIGUANYLATE CYCLASE DGCC-RELATED"/>
    <property type="match status" value="1"/>
</dbReference>
<dbReference type="InterPro" id="IPR050469">
    <property type="entry name" value="Diguanylate_Cyclase"/>
</dbReference>
<proteinExistence type="predicted"/>
<dbReference type="InterPro" id="IPR000160">
    <property type="entry name" value="GGDEF_dom"/>
</dbReference>
<dbReference type="Pfam" id="PF00990">
    <property type="entry name" value="GGDEF"/>
    <property type="match status" value="1"/>
</dbReference>
<dbReference type="GO" id="GO:0043709">
    <property type="term" value="P:cell adhesion involved in single-species biofilm formation"/>
    <property type="evidence" value="ECO:0007669"/>
    <property type="project" value="TreeGrafter"/>
</dbReference>